<dbReference type="SUPFAM" id="SSF51735">
    <property type="entry name" value="NAD(P)-binding Rossmann-fold domains"/>
    <property type="match status" value="1"/>
</dbReference>
<evidence type="ECO:0000313" key="3">
    <source>
        <dbReference type="Proteomes" id="UP000240493"/>
    </source>
</evidence>
<dbReference type="PANTHER" id="PTHR43162">
    <property type="match status" value="1"/>
</dbReference>
<protein>
    <recommendedName>
        <fullName evidence="1">NAD(P)-binding domain-containing protein</fullName>
    </recommendedName>
</protein>
<sequence>MFAIVGAAGKVGFATSQALREAGKPVRAILRDASKAAKLREIGCEISVADLQDPKALAEVIGSADTVQVILPPAPQLKDTAGQMRQAIESLATALEEARPQRVLAVSDYGAHITDDIGMPTMCRDFETRLSKVPGKKVFLRSAEHMQGWGRAIPAAKESGILPSFHDPVDMLFPTISAPDLGLIAANILLRPAAAEDVEIIHAEGPRRYSANDAAAALSELLGRTIRVEAVPRSQWKEAFERVMSSTLAELLIKANDAQNKGGVVDVESDLSKVHYGKTELIDALRPLVEFYLLR</sequence>
<keyword evidence="3" id="KW-1185">Reference proteome</keyword>
<feature type="domain" description="NAD(P)-binding" evidence="1">
    <location>
        <begin position="6"/>
        <end position="112"/>
    </location>
</feature>
<evidence type="ECO:0000313" key="2">
    <source>
        <dbReference type="EMBL" id="PTB35758.1"/>
    </source>
</evidence>
<dbReference type="STRING" id="1042311.A0A2T3YT62"/>
<dbReference type="InterPro" id="IPR016040">
    <property type="entry name" value="NAD(P)-bd_dom"/>
</dbReference>
<proteinExistence type="predicted"/>
<dbReference type="OrthoDB" id="419598at2759"/>
<dbReference type="PANTHER" id="PTHR43162:SF1">
    <property type="entry name" value="PRESTALK A DIFFERENTIATION PROTEIN A"/>
    <property type="match status" value="1"/>
</dbReference>
<dbReference type="InterPro" id="IPR051604">
    <property type="entry name" value="Ergot_Alk_Oxidoreductase"/>
</dbReference>
<gene>
    <name evidence="2" type="ORF">M441DRAFT_178688</name>
</gene>
<dbReference type="EMBL" id="KZ679273">
    <property type="protein sequence ID" value="PTB35758.1"/>
    <property type="molecule type" value="Genomic_DNA"/>
</dbReference>
<organism evidence="2 3">
    <name type="scientific">Trichoderma asperellum (strain ATCC 204424 / CBS 433.97 / NBRC 101777)</name>
    <dbReference type="NCBI Taxonomy" id="1042311"/>
    <lineage>
        <taxon>Eukaryota</taxon>
        <taxon>Fungi</taxon>
        <taxon>Dikarya</taxon>
        <taxon>Ascomycota</taxon>
        <taxon>Pezizomycotina</taxon>
        <taxon>Sordariomycetes</taxon>
        <taxon>Hypocreomycetidae</taxon>
        <taxon>Hypocreales</taxon>
        <taxon>Hypocreaceae</taxon>
        <taxon>Trichoderma</taxon>
    </lineage>
</organism>
<accession>A0A2T3YT62</accession>
<dbReference type="AlphaFoldDB" id="A0A2T3YT62"/>
<dbReference type="InterPro" id="IPR036291">
    <property type="entry name" value="NAD(P)-bd_dom_sf"/>
</dbReference>
<dbReference type="Gene3D" id="3.90.25.10">
    <property type="entry name" value="UDP-galactose 4-epimerase, domain 1"/>
    <property type="match status" value="1"/>
</dbReference>
<evidence type="ECO:0000259" key="1">
    <source>
        <dbReference type="Pfam" id="PF13460"/>
    </source>
</evidence>
<dbReference type="Proteomes" id="UP000240493">
    <property type="component" value="Unassembled WGS sequence"/>
</dbReference>
<name>A0A2T3YT62_TRIA4</name>
<dbReference type="Gene3D" id="3.40.50.720">
    <property type="entry name" value="NAD(P)-binding Rossmann-like Domain"/>
    <property type="match status" value="1"/>
</dbReference>
<dbReference type="Pfam" id="PF13460">
    <property type="entry name" value="NAD_binding_10"/>
    <property type="match status" value="1"/>
</dbReference>
<reference evidence="2 3" key="1">
    <citation type="submission" date="2016-07" db="EMBL/GenBank/DDBJ databases">
        <title>Multiple horizontal gene transfer events from other fungi enriched the ability of initially mycotrophic Trichoderma (Ascomycota) to feed on dead plant biomass.</title>
        <authorList>
            <consortium name="DOE Joint Genome Institute"/>
            <person name="Aerts A."/>
            <person name="Atanasova L."/>
            <person name="Chenthamara K."/>
            <person name="Zhang J."/>
            <person name="Grujic M."/>
            <person name="Henrissat B."/>
            <person name="Kuo A."/>
            <person name="Salamov A."/>
            <person name="Lipzen A."/>
            <person name="Labutti K."/>
            <person name="Barry K."/>
            <person name="Miao Y."/>
            <person name="Rahimi M.J."/>
            <person name="Shen Q."/>
            <person name="Grigoriev I.V."/>
            <person name="Kubicek C.P."/>
            <person name="Druzhinina I.S."/>
        </authorList>
    </citation>
    <scope>NUCLEOTIDE SEQUENCE [LARGE SCALE GENOMIC DNA]</scope>
    <source>
        <strain evidence="2 3">CBS 433.97</strain>
    </source>
</reference>